<dbReference type="AlphaFoldDB" id="A0A2N6VQI4"/>
<evidence type="ECO:0000256" key="3">
    <source>
        <dbReference type="ARBA" id="ARBA00023134"/>
    </source>
</evidence>
<evidence type="ECO:0000259" key="5">
    <source>
        <dbReference type="Pfam" id="PF03668"/>
    </source>
</evidence>
<dbReference type="InterPro" id="IPR005337">
    <property type="entry name" value="RapZ-like"/>
</dbReference>
<evidence type="ECO:0000313" key="8">
    <source>
        <dbReference type="Proteomes" id="UP000235598"/>
    </source>
</evidence>
<evidence type="ECO:0000256" key="1">
    <source>
        <dbReference type="ARBA" id="ARBA00022741"/>
    </source>
</evidence>
<dbReference type="Pfam" id="PF03668">
    <property type="entry name" value="RapZ-like_N"/>
    <property type="match status" value="1"/>
</dbReference>
<dbReference type="Gene3D" id="3.40.50.300">
    <property type="entry name" value="P-loop containing nucleotide triphosphate hydrolases"/>
    <property type="match status" value="1"/>
</dbReference>
<evidence type="ECO:0000259" key="6">
    <source>
        <dbReference type="Pfam" id="PF22740"/>
    </source>
</evidence>
<dbReference type="SUPFAM" id="SSF52540">
    <property type="entry name" value="P-loop containing nucleoside triphosphate hydrolases"/>
    <property type="match status" value="1"/>
</dbReference>
<keyword evidence="2 4" id="KW-0067">ATP-binding</keyword>
<name>A0A2N6VQI4_9MICO</name>
<keyword evidence="1 4" id="KW-0547">Nucleotide-binding</keyword>
<dbReference type="EMBL" id="PNHK01000001">
    <property type="protein sequence ID" value="PMD06395.1"/>
    <property type="molecule type" value="Genomic_DNA"/>
</dbReference>
<sequence length="297" mass="33180">MTEQTGPILGGDFEVLVLTGMSGAGRSTAANTLEDLGWYVVDNLPPQMIIPLVELVARADGKLPKVAVVADVRSRYTFSELENSLADYQDQGVRIKILFLDASDEVLVRRFESVRRPHPLQEDGTLIDGIDAERAMLSEIRNKADYRVDTSDLNVHQLGAEIKRIFDTENVSALRITVMSFGFKYGLPKDADHVVDVRFLPNPYWIPHLRSMTGEDEAVSSYVLSQPGALSFVDRYLSTLDVIIHGYLREHRSYATVAIGCTGGKHRSVAITEQLARRLADRTQARVTVRHRDLGRE</sequence>
<dbReference type="HAMAP" id="MF_00636">
    <property type="entry name" value="RapZ_like"/>
    <property type="match status" value="1"/>
</dbReference>
<dbReference type="PANTHER" id="PTHR30448:SF0">
    <property type="entry name" value="RNASE ADAPTER PROTEIN RAPZ"/>
    <property type="match status" value="1"/>
</dbReference>
<dbReference type="GO" id="GO:0005524">
    <property type="term" value="F:ATP binding"/>
    <property type="evidence" value="ECO:0007669"/>
    <property type="project" value="UniProtKB-UniRule"/>
</dbReference>
<dbReference type="Pfam" id="PF22740">
    <property type="entry name" value="PapZ_C"/>
    <property type="match status" value="1"/>
</dbReference>
<accession>A0A2N6VQI4</accession>
<reference evidence="7 8" key="1">
    <citation type="submission" date="2017-09" db="EMBL/GenBank/DDBJ databases">
        <title>Bacterial strain isolated from the female urinary microbiota.</title>
        <authorList>
            <person name="Thomas-White K."/>
            <person name="Kumar N."/>
            <person name="Forster S."/>
            <person name="Putonti C."/>
            <person name="Lawley T."/>
            <person name="Wolfe A.J."/>
        </authorList>
    </citation>
    <scope>NUCLEOTIDE SEQUENCE [LARGE SCALE GENOMIC DNA]</scope>
    <source>
        <strain evidence="7 8">UMB1301</strain>
    </source>
</reference>
<keyword evidence="3 4" id="KW-0342">GTP-binding</keyword>
<proteinExistence type="inferred from homology"/>
<protein>
    <submittedName>
        <fullName evidence="7">RNase adapter RapZ</fullName>
    </submittedName>
</protein>
<evidence type="ECO:0000313" key="7">
    <source>
        <dbReference type="EMBL" id="PMD06395.1"/>
    </source>
</evidence>
<evidence type="ECO:0000256" key="2">
    <source>
        <dbReference type="ARBA" id="ARBA00022840"/>
    </source>
</evidence>
<feature type="domain" description="RapZ C-terminal" evidence="6">
    <location>
        <begin position="175"/>
        <end position="294"/>
    </location>
</feature>
<dbReference type="InterPro" id="IPR053931">
    <property type="entry name" value="RapZ_C"/>
</dbReference>
<dbReference type="RefSeq" id="WP_102238358.1">
    <property type="nucleotide sequence ID" value="NZ_BAAAIM010000005.1"/>
</dbReference>
<feature type="binding site" evidence="4">
    <location>
        <begin position="20"/>
        <end position="27"/>
    </location>
    <ligand>
        <name>ATP</name>
        <dbReference type="ChEBI" id="CHEBI:30616"/>
    </ligand>
</feature>
<dbReference type="InterPro" id="IPR053930">
    <property type="entry name" value="RapZ-like_N"/>
</dbReference>
<evidence type="ECO:0000256" key="4">
    <source>
        <dbReference type="HAMAP-Rule" id="MF_00636"/>
    </source>
</evidence>
<dbReference type="PANTHER" id="PTHR30448">
    <property type="entry name" value="RNASE ADAPTER PROTEIN RAPZ"/>
    <property type="match status" value="1"/>
</dbReference>
<feature type="domain" description="RapZ-like N-terminal" evidence="5">
    <location>
        <begin position="14"/>
        <end position="169"/>
    </location>
</feature>
<dbReference type="NCBIfam" id="NF003828">
    <property type="entry name" value="PRK05416.1"/>
    <property type="match status" value="1"/>
</dbReference>
<dbReference type="Proteomes" id="UP000235598">
    <property type="component" value="Unassembled WGS sequence"/>
</dbReference>
<feature type="binding site" evidence="4">
    <location>
        <begin position="71"/>
        <end position="74"/>
    </location>
    <ligand>
        <name>GTP</name>
        <dbReference type="ChEBI" id="CHEBI:37565"/>
    </ligand>
</feature>
<gene>
    <name evidence="7" type="ORF">CJ199_03255</name>
</gene>
<organism evidence="7 8">
    <name type="scientific">Brevibacterium paucivorans</name>
    <dbReference type="NCBI Taxonomy" id="170994"/>
    <lineage>
        <taxon>Bacteria</taxon>
        <taxon>Bacillati</taxon>
        <taxon>Actinomycetota</taxon>
        <taxon>Actinomycetes</taxon>
        <taxon>Micrococcales</taxon>
        <taxon>Brevibacteriaceae</taxon>
        <taxon>Brevibacterium</taxon>
    </lineage>
</organism>
<dbReference type="InterPro" id="IPR027417">
    <property type="entry name" value="P-loop_NTPase"/>
</dbReference>
<dbReference type="OrthoDB" id="9784461at2"/>
<dbReference type="PIRSF" id="PIRSF005052">
    <property type="entry name" value="P-loopkin"/>
    <property type="match status" value="1"/>
</dbReference>
<dbReference type="GO" id="GO:0005525">
    <property type="term" value="F:GTP binding"/>
    <property type="evidence" value="ECO:0007669"/>
    <property type="project" value="UniProtKB-UniRule"/>
</dbReference>
<comment type="caution">
    <text evidence="7">The sequence shown here is derived from an EMBL/GenBank/DDBJ whole genome shotgun (WGS) entry which is preliminary data.</text>
</comment>